<feature type="signal peptide" evidence="1">
    <location>
        <begin position="1"/>
        <end position="22"/>
    </location>
</feature>
<evidence type="ECO:0008006" key="4">
    <source>
        <dbReference type="Google" id="ProtNLM"/>
    </source>
</evidence>
<dbReference type="PATRIC" id="fig|1393736.3.peg.172"/>
<dbReference type="Proteomes" id="UP000023464">
    <property type="component" value="Unassembled WGS sequence"/>
</dbReference>
<feature type="chain" id="PRO_5001506529" description="Spore coat protein U domain-containing protein" evidence="1">
    <location>
        <begin position="23"/>
        <end position="140"/>
    </location>
</feature>
<dbReference type="PROSITE" id="PS51257">
    <property type="entry name" value="PROKAR_LIPOPROTEIN"/>
    <property type="match status" value="1"/>
</dbReference>
<sequence length="140" mass="15229">MKKLFFSLFVLLLLGTSNIASAACAYMNVHNSGASVAVNGSSDVYGPFSISCLGVVSFTFEDLSGNNPTSTINHLIERMVGGSWQVVSQTTSYGQRSVTRTFFPTATGSYRYRIVNSGQSVVRNWRMEGRIPLFTIPGAR</sequence>
<accession>A0A022PN91</accession>
<evidence type="ECO:0000313" key="3">
    <source>
        <dbReference type="Proteomes" id="UP000023464"/>
    </source>
</evidence>
<evidence type="ECO:0000256" key="1">
    <source>
        <dbReference type="SAM" id="SignalP"/>
    </source>
</evidence>
<keyword evidence="3" id="KW-1185">Reference proteome</keyword>
<reference evidence="2 3" key="1">
    <citation type="submission" date="2014-03" db="EMBL/GenBank/DDBJ databases">
        <title>Draft Genome of Photorhabdus luminescens BA1, an Egyptian Isolate.</title>
        <authorList>
            <person name="Ghazal S."/>
            <person name="Hurst S.G.IV."/>
            <person name="Morris K."/>
            <person name="Thomas K."/>
            <person name="Tisa L.S."/>
        </authorList>
    </citation>
    <scope>NUCLEOTIDE SEQUENCE [LARGE SCALE GENOMIC DNA]</scope>
    <source>
        <strain evidence="2 3">BA1</strain>
    </source>
</reference>
<dbReference type="EMBL" id="JFGV01000002">
    <property type="protein sequence ID" value="EYU17121.1"/>
    <property type="molecule type" value="Genomic_DNA"/>
</dbReference>
<comment type="caution">
    <text evidence="2">The sequence shown here is derived from an EMBL/GenBank/DDBJ whole genome shotgun (WGS) entry which is preliminary data.</text>
</comment>
<proteinExistence type="predicted"/>
<organism evidence="2 3">
    <name type="scientific">Photorhabdus aegyptia</name>
    <dbReference type="NCBI Taxonomy" id="2805098"/>
    <lineage>
        <taxon>Bacteria</taxon>
        <taxon>Pseudomonadati</taxon>
        <taxon>Pseudomonadota</taxon>
        <taxon>Gammaproteobacteria</taxon>
        <taxon>Enterobacterales</taxon>
        <taxon>Morganellaceae</taxon>
        <taxon>Photorhabdus</taxon>
    </lineage>
</organism>
<name>A0A022PN91_9GAMM</name>
<evidence type="ECO:0000313" key="2">
    <source>
        <dbReference type="EMBL" id="EYU17121.1"/>
    </source>
</evidence>
<gene>
    <name evidence="2" type="ORF">BA1DRAFT_00177</name>
</gene>
<dbReference type="AlphaFoldDB" id="A0A022PN91"/>
<protein>
    <recommendedName>
        <fullName evidence="4">Spore coat protein U domain-containing protein</fullName>
    </recommendedName>
</protein>
<keyword evidence="1" id="KW-0732">Signal</keyword>
<dbReference type="RefSeq" id="WP_036775383.1">
    <property type="nucleotide sequence ID" value="NZ_CAWLTM010000113.1"/>
</dbReference>